<evidence type="ECO:0000313" key="2">
    <source>
        <dbReference type="Proteomes" id="UP000814033"/>
    </source>
</evidence>
<dbReference type="Proteomes" id="UP000814033">
    <property type="component" value="Unassembled WGS sequence"/>
</dbReference>
<evidence type="ECO:0000313" key="1">
    <source>
        <dbReference type="EMBL" id="KAI0037302.1"/>
    </source>
</evidence>
<name>A0ACB8R076_9AGAM</name>
<reference evidence="1" key="1">
    <citation type="submission" date="2021-02" db="EMBL/GenBank/DDBJ databases">
        <authorList>
            <consortium name="DOE Joint Genome Institute"/>
            <person name="Ahrendt S."/>
            <person name="Looney B.P."/>
            <person name="Miyauchi S."/>
            <person name="Morin E."/>
            <person name="Drula E."/>
            <person name="Courty P.E."/>
            <person name="Chicoki N."/>
            <person name="Fauchery L."/>
            <person name="Kohler A."/>
            <person name="Kuo A."/>
            <person name="Labutti K."/>
            <person name="Pangilinan J."/>
            <person name="Lipzen A."/>
            <person name="Riley R."/>
            <person name="Andreopoulos W."/>
            <person name="He G."/>
            <person name="Johnson J."/>
            <person name="Barry K.W."/>
            <person name="Grigoriev I.V."/>
            <person name="Nagy L."/>
            <person name="Hibbett D."/>
            <person name="Henrissat B."/>
            <person name="Matheny P.B."/>
            <person name="Labbe J."/>
            <person name="Martin F."/>
        </authorList>
    </citation>
    <scope>NUCLEOTIDE SEQUENCE</scope>
    <source>
        <strain evidence="1">FP105234-sp</strain>
    </source>
</reference>
<feature type="non-terminal residue" evidence="1">
    <location>
        <position position="316"/>
    </location>
</feature>
<organism evidence="1 2">
    <name type="scientific">Auriscalpium vulgare</name>
    <dbReference type="NCBI Taxonomy" id="40419"/>
    <lineage>
        <taxon>Eukaryota</taxon>
        <taxon>Fungi</taxon>
        <taxon>Dikarya</taxon>
        <taxon>Basidiomycota</taxon>
        <taxon>Agaricomycotina</taxon>
        <taxon>Agaricomycetes</taxon>
        <taxon>Russulales</taxon>
        <taxon>Auriscalpiaceae</taxon>
        <taxon>Auriscalpium</taxon>
    </lineage>
</organism>
<sequence length="316" mass="35179">GQRTAASRAPRQAPGPVKPFRPQAPGLLKPLQANPAVVHLKMLHSPSPARSRSASVASFYRQLLDDSRPGTPDAEEVARDEKRRQVIRECEDVVDDRQAWDAKYSRLMGYTEHVFEDCTDTAPLPLPPPSPPPPPTPPRANAPPGDDEITPFLRSEDDVRAHLARYGFRKHTATATDAYGIAQLAGRDAMWISSPNMDFVPALPCHSLTKEFGYYADGMLGPFEYLKWPQALDSQEPHSMAAPLNPFLFRYSDAFTDCPQFPRREDGIVWRAQRPPRRVPELDVFPDDAAAWFSFTSNEWSTDPFAVPECGTLAGS</sequence>
<feature type="non-terminal residue" evidence="1">
    <location>
        <position position="1"/>
    </location>
</feature>
<gene>
    <name evidence="1" type="ORF">FA95DRAFT_1578926</name>
</gene>
<reference evidence="1" key="2">
    <citation type="journal article" date="2022" name="New Phytol.">
        <title>Evolutionary transition to the ectomycorrhizal habit in the genomes of a hyperdiverse lineage of mushroom-forming fungi.</title>
        <authorList>
            <person name="Looney B."/>
            <person name="Miyauchi S."/>
            <person name="Morin E."/>
            <person name="Drula E."/>
            <person name="Courty P.E."/>
            <person name="Kohler A."/>
            <person name="Kuo A."/>
            <person name="LaButti K."/>
            <person name="Pangilinan J."/>
            <person name="Lipzen A."/>
            <person name="Riley R."/>
            <person name="Andreopoulos W."/>
            <person name="He G."/>
            <person name="Johnson J."/>
            <person name="Nolan M."/>
            <person name="Tritt A."/>
            <person name="Barry K.W."/>
            <person name="Grigoriev I.V."/>
            <person name="Nagy L.G."/>
            <person name="Hibbett D."/>
            <person name="Henrissat B."/>
            <person name="Matheny P.B."/>
            <person name="Labbe J."/>
            <person name="Martin F.M."/>
        </authorList>
    </citation>
    <scope>NUCLEOTIDE SEQUENCE</scope>
    <source>
        <strain evidence="1">FP105234-sp</strain>
    </source>
</reference>
<comment type="caution">
    <text evidence="1">The sequence shown here is derived from an EMBL/GenBank/DDBJ whole genome shotgun (WGS) entry which is preliminary data.</text>
</comment>
<protein>
    <submittedName>
        <fullName evidence="1">Uncharacterized protein</fullName>
    </submittedName>
</protein>
<proteinExistence type="predicted"/>
<dbReference type="EMBL" id="MU277112">
    <property type="protein sequence ID" value="KAI0037302.1"/>
    <property type="molecule type" value="Genomic_DNA"/>
</dbReference>
<accession>A0ACB8R076</accession>
<keyword evidence="2" id="KW-1185">Reference proteome</keyword>